<dbReference type="GO" id="GO:0006700">
    <property type="term" value="P:C21-steroid hormone biosynthetic process"/>
    <property type="evidence" value="ECO:0007669"/>
    <property type="project" value="TreeGrafter"/>
</dbReference>
<dbReference type="InterPro" id="IPR001128">
    <property type="entry name" value="Cyt_P450"/>
</dbReference>
<dbReference type="HOGENOM" id="CLU_001570_28_3_1"/>
<dbReference type="GO" id="GO:0006704">
    <property type="term" value="P:glucocorticoid biosynthetic process"/>
    <property type="evidence" value="ECO:0007669"/>
    <property type="project" value="TreeGrafter"/>
</dbReference>
<dbReference type="OrthoDB" id="3945418at2759"/>
<gene>
    <name evidence="10" type="primary">LOC102347924</name>
</gene>
<dbReference type="EMBL" id="AFYH01201299">
    <property type="status" value="NOT_ANNOTATED_CDS"/>
    <property type="molecule type" value="Genomic_DNA"/>
</dbReference>
<dbReference type="GO" id="GO:0016705">
    <property type="term" value="F:oxidoreductase activity, acting on paired donors, with incorporation or reduction of molecular oxygen"/>
    <property type="evidence" value="ECO:0007669"/>
    <property type="project" value="InterPro"/>
</dbReference>
<dbReference type="PANTHER" id="PTHR24279:SF123">
    <property type="entry name" value="CYTOCHROME P450 FAMILY 27 SUBFAMILY A MEMBER 1"/>
    <property type="match status" value="1"/>
</dbReference>
<evidence type="ECO:0000313" key="10">
    <source>
        <dbReference type="Ensembl" id="ENSLACP00000010501.2"/>
    </source>
</evidence>
<evidence type="ECO:0000256" key="9">
    <source>
        <dbReference type="RuleBase" id="RU000461"/>
    </source>
</evidence>
<dbReference type="InterPro" id="IPR017972">
    <property type="entry name" value="Cyt_P450_CS"/>
</dbReference>
<evidence type="ECO:0000256" key="8">
    <source>
        <dbReference type="PIRSR" id="PIRSR602401-1"/>
    </source>
</evidence>
<dbReference type="FunCoup" id="H3ALI0">
    <property type="interactions" value="576"/>
</dbReference>
<organism evidence="10 11">
    <name type="scientific">Latimeria chalumnae</name>
    <name type="common">Coelacanth</name>
    <dbReference type="NCBI Taxonomy" id="7897"/>
    <lineage>
        <taxon>Eukaryota</taxon>
        <taxon>Metazoa</taxon>
        <taxon>Chordata</taxon>
        <taxon>Craniata</taxon>
        <taxon>Vertebrata</taxon>
        <taxon>Euteleostomi</taxon>
        <taxon>Coelacanthiformes</taxon>
        <taxon>Coelacanthidae</taxon>
        <taxon>Latimeria</taxon>
    </lineage>
</organism>
<comment type="cofactor">
    <cofactor evidence="1 8">
        <name>heme</name>
        <dbReference type="ChEBI" id="CHEBI:30413"/>
    </cofactor>
</comment>
<dbReference type="eggNOG" id="KOG0159">
    <property type="taxonomic scope" value="Eukaryota"/>
</dbReference>
<keyword evidence="11" id="KW-1185">Reference proteome</keyword>
<dbReference type="PROSITE" id="PS00086">
    <property type="entry name" value="CYTOCHROME_P450"/>
    <property type="match status" value="1"/>
</dbReference>
<keyword evidence="3 8" id="KW-0349">Heme</keyword>
<dbReference type="EMBL" id="AFYH01201303">
    <property type="status" value="NOT_ANNOTATED_CDS"/>
    <property type="molecule type" value="Genomic_DNA"/>
</dbReference>
<dbReference type="PANTHER" id="PTHR24279">
    <property type="entry name" value="CYTOCHROME P450"/>
    <property type="match status" value="1"/>
</dbReference>
<evidence type="ECO:0000256" key="3">
    <source>
        <dbReference type="ARBA" id="ARBA00022617"/>
    </source>
</evidence>
<evidence type="ECO:0000313" key="11">
    <source>
        <dbReference type="Proteomes" id="UP000008672"/>
    </source>
</evidence>
<dbReference type="GeneID" id="102347924"/>
<dbReference type="EMBL" id="AFYH01201300">
    <property type="status" value="NOT_ANNOTATED_CDS"/>
    <property type="molecule type" value="Genomic_DNA"/>
</dbReference>
<dbReference type="CDD" id="cd20646">
    <property type="entry name" value="CYP27A1"/>
    <property type="match status" value="1"/>
</dbReference>
<dbReference type="PRINTS" id="PR00463">
    <property type="entry name" value="EP450I"/>
</dbReference>
<accession>H3ALI0</accession>
<evidence type="ECO:0000256" key="7">
    <source>
        <dbReference type="ARBA" id="ARBA00023033"/>
    </source>
</evidence>
<keyword evidence="6 8" id="KW-0408">Iron</keyword>
<sequence>MSGKILGPAISCYKGLGSLYHLSQSFTRTVAGGKTTDVSLQASQVPPKYKSVDNLPGPSLFTTVYWLFGKGYSDKSHALQVEHKKIYGLIWRSQFGPYDIVNVASAELIEQVLRQEGKYPVRTDLPHWREYRDLRGQAYGIHVDTGEHWHRIRSVLNPKMLKVKEVSEYADIIHEVVADLLDRIRYLRQKDTSGVMVCNLADELYKFGFEGISSILFETRLGCLDEEIPVETQKFIKAVGDMLTLSEIVIFFPRWTRSFLPFWKNFVKAWDDLFSVAKKLIDTKVLEIKKKQDKGELVEGEFLTYLLANDKLSLSEIYTSLMELLLGGVDTTSNTMSWTLYHLAQEPARQERLYQEIISVCPPEQIPSASCMAKMPYLKAVIKEILRLYPVVPGNGRWLVENEAVVGGYWFPKKTLFHLCHFAASHEEKDFPEPYAFKPERWLRGQERFKHHPFSSIPFGVGVRACVGKRVAELEMYFALSRILQRYEVRPDPAGKVVEPKTRTLMIPGSPINLKFIERQ</sequence>
<dbReference type="GO" id="GO:0008203">
    <property type="term" value="P:cholesterol metabolic process"/>
    <property type="evidence" value="ECO:0007669"/>
    <property type="project" value="TreeGrafter"/>
</dbReference>
<evidence type="ECO:0000256" key="1">
    <source>
        <dbReference type="ARBA" id="ARBA00001971"/>
    </source>
</evidence>
<proteinExistence type="inferred from homology"/>
<feature type="binding site" description="axial binding residue" evidence="8">
    <location>
        <position position="466"/>
    </location>
    <ligand>
        <name>heme</name>
        <dbReference type="ChEBI" id="CHEBI:30413"/>
    </ligand>
    <ligandPart>
        <name>Fe</name>
        <dbReference type="ChEBI" id="CHEBI:18248"/>
    </ligandPart>
</feature>
<reference evidence="11" key="1">
    <citation type="submission" date="2011-08" db="EMBL/GenBank/DDBJ databases">
        <title>The draft genome of Latimeria chalumnae.</title>
        <authorList>
            <person name="Di Palma F."/>
            <person name="Alfoldi J."/>
            <person name="Johnson J."/>
            <person name="Berlin A."/>
            <person name="Gnerre S."/>
            <person name="Jaffe D."/>
            <person name="MacCallum I."/>
            <person name="Young S."/>
            <person name="Walker B.J."/>
            <person name="Lander E."/>
            <person name="Lindblad-Toh K."/>
        </authorList>
    </citation>
    <scope>NUCLEOTIDE SEQUENCE [LARGE SCALE GENOMIC DNA]</scope>
    <source>
        <strain evidence="11">Wild caught</strain>
    </source>
</reference>
<dbReference type="GeneTree" id="ENSGT00950000182905"/>
<evidence type="ECO:0000256" key="4">
    <source>
        <dbReference type="ARBA" id="ARBA00022723"/>
    </source>
</evidence>
<evidence type="ECO:0000256" key="6">
    <source>
        <dbReference type="ARBA" id="ARBA00023004"/>
    </source>
</evidence>
<dbReference type="EMBL" id="AFYH01201302">
    <property type="status" value="NOT_ANNOTATED_CDS"/>
    <property type="molecule type" value="Genomic_DNA"/>
</dbReference>
<comment type="similarity">
    <text evidence="2 9">Belongs to the cytochrome P450 family.</text>
</comment>
<dbReference type="GO" id="GO:0005506">
    <property type="term" value="F:iron ion binding"/>
    <property type="evidence" value="ECO:0007669"/>
    <property type="project" value="InterPro"/>
</dbReference>
<dbReference type="GO" id="GO:0034650">
    <property type="term" value="P:cortisol metabolic process"/>
    <property type="evidence" value="ECO:0007669"/>
    <property type="project" value="TreeGrafter"/>
</dbReference>
<dbReference type="Bgee" id="ENSLACG00000009251">
    <property type="expression patterns" value="Expressed in pelvic fin and 1 other cell type or tissue"/>
</dbReference>
<dbReference type="EMBL" id="AFYH01201301">
    <property type="status" value="NOT_ANNOTATED_CDS"/>
    <property type="molecule type" value="Genomic_DNA"/>
</dbReference>
<dbReference type="RefSeq" id="XP_006008960.1">
    <property type="nucleotide sequence ID" value="XM_006008898.3"/>
</dbReference>
<dbReference type="GO" id="GO:0042359">
    <property type="term" value="P:vitamin D metabolic process"/>
    <property type="evidence" value="ECO:0007669"/>
    <property type="project" value="UniProtKB-ARBA"/>
</dbReference>
<dbReference type="GO" id="GO:0005743">
    <property type="term" value="C:mitochondrial inner membrane"/>
    <property type="evidence" value="ECO:0007669"/>
    <property type="project" value="TreeGrafter"/>
</dbReference>
<name>H3ALI0_LATCH</name>
<dbReference type="PRINTS" id="PR00385">
    <property type="entry name" value="P450"/>
</dbReference>
<dbReference type="KEGG" id="lcm:102347924"/>
<protein>
    <submittedName>
        <fullName evidence="10">Cytochrome P450 family 27 subfamily A member 2</fullName>
    </submittedName>
</protein>
<dbReference type="AlphaFoldDB" id="H3ALI0"/>
<dbReference type="Ensembl" id="ENSLACT00000010580.2">
    <property type="protein sequence ID" value="ENSLACP00000010501.2"/>
    <property type="gene ID" value="ENSLACG00000009251.2"/>
</dbReference>
<keyword evidence="7 9" id="KW-0503">Monooxygenase</keyword>
<dbReference type="GO" id="GO:0071375">
    <property type="term" value="P:cellular response to peptide hormone stimulus"/>
    <property type="evidence" value="ECO:0007669"/>
    <property type="project" value="TreeGrafter"/>
</dbReference>
<dbReference type="Gene3D" id="1.10.630.10">
    <property type="entry name" value="Cytochrome P450"/>
    <property type="match status" value="1"/>
</dbReference>
<dbReference type="EMBL" id="AFYH01201305">
    <property type="status" value="NOT_ANNOTATED_CDS"/>
    <property type="molecule type" value="Genomic_DNA"/>
</dbReference>
<dbReference type="InParanoid" id="H3ALI0"/>
<dbReference type="STRING" id="7897.ENSLACP00000010501"/>
<reference evidence="10" key="2">
    <citation type="submission" date="2025-08" db="UniProtKB">
        <authorList>
            <consortium name="Ensembl"/>
        </authorList>
    </citation>
    <scope>IDENTIFICATION</scope>
</reference>
<reference evidence="10" key="3">
    <citation type="submission" date="2025-09" db="UniProtKB">
        <authorList>
            <consortium name="Ensembl"/>
        </authorList>
    </citation>
    <scope>IDENTIFICATION</scope>
</reference>
<dbReference type="OMA" id="MSWTLYH"/>
<dbReference type="Pfam" id="PF00067">
    <property type="entry name" value="p450"/>
    <property type="match status" value="1"/>
</dbReference>
<dbReference type="Proteomes" id="UP000008672">
    <property type="component" value="Unassembled WGS sequence"/>
</dbReference>
<dbReference type="EMBL" id="AFYH01201304">
    <property type="status" value="NOT_ANNOTATED_CDS"/>
    <property type="molecule type" value="Genomic_DNA"/>
</dbReference>
<dbReference type="GO" id="GO:0020037">
    <property type="term" value="F:heme binding"/>
    <property type="evidence" value="ECO:0007669"/>
    <property type="project" value="InterPro"/>
</dbReference>
<dbReference type="InterPro" id="IPR002401">
    <property type="entry name" value="Cyt_P450_E_grp-I"/>
</dbReference>
<keyword evidence="4 8" id="KW-0479">Metal-binding</keyword>
<dbReference type="GO" id="GO:0004497">
    <property type="term" value="F:monooxygenase activity"/>
    <property type="evidence" value="ECO:0007669"/>
    <property type="project" value="UniProtKB-KW"/>
</dbReference>
<dbReference type="InterPro" id="IPR050479">
    <property type="entry name" value="CYP11_CYP27_families"/>
</dbReference>
<dbReference type="SUPFAM" id="SSF48264">
    <property type="entry name" value="Cytochrome P450"/>
    <property type="match status" value="1"/>
</dbReference>
<evidence type="ECO:0000256" key="5">
    <source>
        <dbReference type="ARBA" id="ARBA00023002"/>
    </source>
</evidence>
<keyword evidence="5 9" id="KW-0560">Oxidoreductase</keyword>
<evidence type="ECO:0000256" key="2">
    <source>
        <dbReference type="ARBA" id="ARBA00010617"/>
    </source>
</evidence>
<dbReference type="InterPro" id="IPR036396">
    <property type="entry name" value="Cyt_P450_sf"/>
</dbReference>
<dbReference type="FunFam" id="1.10.630.10:FF:000006">
    <property type="entry name" value="Cytochrome P450 302a1, mitochondrial"/>
    <property type="match status" value="1"/>
</dbReference>